<dbReference type="GeneTree" id="ENSGT00500000044936"/>
<dbReference type="Pfam" id="PF00615">
    <property type="entry name" value="RGS"/>
    <property type="match status" value="1"/>
</dbReference>
<sequence length="471" mass="55278">MERLLQALYHDPRAGYFFTNFCICSGNKVWKNGVHFWFDLQEYHRLFYQETFSPFKLGRQSQFLYSTYIQFGGPMDIAVDLDSQYTMYQKLDPPFEDLFDIAEEYILTMLLIPWMQMLESDKTNFKKVELMEETRYLDSVYYRKLQALRQKNTSLQKQVSNLIFVILIGNNGCLIEMLIMDLRCWMDIEQYRRMPHKDKTKREDKVKEIKNKYMNKKYFFGPNSPASLDQQQQVKHLAGGAGKIAVGAGKIIKEKMSAPALVAVQKHAQNRIEKKWLPQYLATPNFSERQKNKVRVENKIDLQDCLKLIIKKKKEAWKDVDSNWISSSKEAIAFRKALSNKATCQQFQHFVSLKGDYLENGVLFWLEVQKYKDLCHSHCDDAVIQNKITTIVNCFINSSIPPALQIDIPPEQAERILLKRRELGPYVFQEAETTVFGVLFKLWGDFCNFKSNVEEQKVLSTLEKKKVKNFK</sequence>
<evidence type="ECO:0000313" key="2">
    <source>
        <dbReference type="Ensembl" id="ENSECRP00000019570.1"/>
    </source>
</evidence>
<dbReference type="GO" id="GO:0001965">
    <property type="term" value="F:G-protein alpha-subunit binding"/>
    <property type="evidence" value="ECO:0007669"/>
    <property type="project" value="InterPro"/>
</dbReference>
<dbReference type="InterPro" id="IPR036305">
    <property type="entry name" value="RGS_sf"/>
</dbReference>
<feature type="domain" description="RGS" evidence="1">
    <location>
        <begin position="4"/>
        <end position="110"/>
    </location>
</feature>
<accession>A0A8C4SQ99</accession>
<reference evidence="2" key="1">
    <citation type="submission" date="2021-06" db="EMBL/GenBank/DDBJ databases">
        <authorList>
            <consortium name="Wellcome Sanger Institute Data Sharing"/>
        </authorList>
    </citation>
    <scope>NUCLEOTIDE SEQUENCE [LARGE SCALE GENOMIC DNA]</scope>
</reference>
<dbReference type="Proteomes" id="UP000694620">
    <property type="component" value="Chromosome 13"/>
</dbReference>
<dbReference type="AlphaFoldDB" id="A0A8C4SQ99"/>
<protein>
    <recommendedName>
        <fullName evidence="1">RGS domain-containing protein</fullName>
    </recommendedName>
</protein>
<dbReference type="GO" id="GO:0005634">
    <property type="term" value="C:nucleus"/>
    <property type="evidence" value="ECO:0007669"/>
    <property type="project" value="TreeGrafter"/>
</dbReference>
<keyword evidence="3" id="KW-1185">Reference proteome</keyword>
<organism evidence="2 3">
    <name type="scientific">Erpetoichthys calabaricus</name>
    <name type="common">Rope fish</name>
    <name type="synonym">Calamoichthys calabaricus</name>
    <dbReference type="NCBI Taxonomy" id="27687"/>
    <lineage>
        <taxon>Eukaryota</taxon>
        <taxon>Metazoa</taxon>
        <taxon>Chordata</taxon>
        <taxon>Craniata</taxon>
        <taxon>Vertebrata</taxon>
        <taxon>Euteleostomi</taxon>
        <taxon>Actinopterygii</taxon>
        <taxon>Polypteriformes</taxon>
        <taxon>Polypteridae</taxon>
        <taxon>Erpetoichthys</taxon>
    </lineage>
</organism>
<dbReference type="GO" id="GO:0009966">
    <property type="term" value="P:regulation of signal transduction"/>
    <property type="evidence" value="ECO:0007669"/>
    <property type="project" value="InterPro"/>
</dbReference>
<dbReference type="InterPro" id="IPR048074">
    <property type="entry name" value="RGS22_RGS_fourth"/>
</dbReference>
<dbReference type="SMART" id="SM00315">
    <property type="entry name" value="RGS"/>
    <property type="match status" value="1"/>
</dbReference>
<dbReference type="InterPro" id="IPR042651">
    <property type="entry name" value="Rgs22"/>
</dbReference>
<reference evidence="2" key="2">
    <citation type="submission" date="2025-08" db="UniProtKB">
        <authorList>
            <consortium name="Ensembl"/>
        </authorList>
    </citation>
    <scope>IDENTIFICATION</scope>
</reference>
<reference evidence="2" key="3">
    <citation type="submission" date="2025-09" db="UniProtKB">
        <authorList>
            <consortium name="Ensembl"/>
        </authorList>
    </citation>
    <scope>IDENTIFICATION</scope>
</reference>
<dbReference type="Ensembl" id="ENSECRT00000019965.1">
    <property type="protein sequence ID" value="ENSECRP00000019570.1"/>
    <property type="gene ID" value="ENSECRG00000013067.1"/>
</dbReference>
<dbReference type="PANTHER" id="PTHR46583:SF1">
    <property type="entry name" value="REGULATOR OF G-PROTEIN SIGNALING 22"/>
    <property type="match status" value="1"/>
</dbReference>
<evidence type="ECO:0000259" key="1">
    <source>
        <dbReference type="PROSITE" id="PS50132"/>
    </source>
</evidence>
<dbReference type="PANTHER" id="PTHR46583">
    <property type="entry name" value="REGULATOR OF G-PROTEIN SIGNALING 22"/>
    <property type="match status" value="1"/>
</dbReference>
<evidence type="ECO:0000313" key="3">
    <source>
        <dbReference type="Proteomes" id="UP000694620"/>
    </source>
</evidence>
<dbReference type="InterPro" id="IPR044926">
    <property type="entry name" value="RGS_subdomain_2"/>
</dbReference>
<feature type="domain" description="RGS" evidence="1">
    <location>
        <begin position="333"/>
        <end position="439"/>
    </location>
</feature>
<dbReference type="PROSITE" id="PS50132">
    <property type="entry name" value="RGS"/>
    <property type="match status" value="2"/>
</dbReference>
<proteinExistence type="predicted"/>
<name>A0A8C4SQ99_ERPCA</name>
<dbReference type="GO" id="GO:0005737">
    <property type="term" value="C:cytoplasm"/>
    <property type="evidence" value="ECO:0007669"/>
    <property type="project" value="TreeGrafter"/>
</dbReference>
<dbReference type="Gene3D" id="1.10.167.10">
    <property type="entry name" value="Regulator of G-protein Signalling 4, domain 2"/>
    <property type="match status" value="3"/>
</dbReference>
<dbReference type="InterPro" id="IPR016137">
    <property type="entry name" value="RGS"/>
</dbReference>
<dbReference type="CDD" id="cd08725">
    <property type="entry name" value="RGS_RGS22_4"/>
    <property type="match status" value="1"/>
</dbReference>
<dbReference type="SUPFAM" id="SSF48097">
    <property type="entry name" value="Regulator of G-protein signaling, RGS"/>
    <property type="match status" value="3"/>
</dbReference>